<gene>
    <name evidence="3" type="ORF">ACFS2C_04495</name>
</gene>
<keyword evidence="4" id="KW-1185">Reference proteome</keyword>
<comment type="similarity">
    <text evidence="1">Belongs to the short-chain dehydrogenases/reductases (SDR) family.</text>
</comment>
<dbReference type="EMBL" id="JBHUOF010000004">
    <property type="protein sequence ID" value="MFD2798648.1"/>
    <property type="molecule type" value="Genomic_DNA"/>
</dbReference>
<dbReference type="CDD" id="cd05233">
    <property type="entry name" value="SDR_c"/>
    <property type="match status" value="1"/>
</dbReference>
<protein>
    <submittedName>
        <fullName evidence="3">SDR family oxidoreductase</fullName>
        <ecNumber evidence="3">1.-.-.-</ecNumber>
    </submittedName>
</protein>
<dbReference type="PANTHER" id="PTHR43008">
    <property type="entry name" value="BENZIL REDUCTASE"/>
    <property type="match status" value="1"/>
</dbReference>
<accession>A0ABW5W462</accession>
<dbReference type="PANTHER" id="PTHR43008:SF4">
    <property type="entry name" value="CHAIN DEHYDROGENASE, PUTATIVE (AFU_ORTHOLOGUE AFUA_4G08710)-RELATED"/>
    <property type="match status" value="1"/>
</dbReference>
<dbReference type="GO" id="GO:0016491">
    <property type="term" value="F:oxidoreductase activity"/>
    <property type="evidence" value="ECO:0007669"/>
    <property type="project" value="UniProtKB-KW"/>
</dbReference>
<dbReference type="InterPro" id="IPR036291">
    <property type="entry name" value="NAD(P)-bd_dom_sf"/>
</dbReference>
<dbReference type="Gene3D" id="3.40.50.720">
    <property type="entry name" value="NAD(P)-binding Rossmann-like Domain"/>
    <property type="match status" value="1"/>
</dbReference>
<sequence>MSRHAAAVVTGAAGDIGRELVHRLAAHGLHVVVTDVDGEAAAATAAGCDGSAITLDVGDPCAWDTVTEHLATLGLPLAAVMLNAGVALGQADLLDVDPAAYRRAWSVNVDGVVYGLRALIPLLRRTRGHAVITASLAGLTAVPFDPVYAMTKHALIGLVRSCAPTLAEDGIGLHAVCPGLVDTALLGAAREELARMEFPLLTVSDVAAALVDCALGNNPGEVVVVQPGRPPTPYRFAGIPGGRTGKPVPALPGVLPIGNRSSG</sequence>
<reference evidence="4" key="1">
    <citation type="journal article" date="2019" name="Int. J. Syst. Evol. Microbiol.">
        <title>The Global Catalogue of Microorganisms (GCM) 10K type strain sequencing project: providing services to taxonomists for standard genome sequencing and annotation.</title>
        <authorList>
            <consortium name="The Broad Institute Genomics Platform"/>
            <consortium name="The Broad Institute Genome Sequencing Center for Infectious Disease"/>
            <person name="Wu L."/>
            <person name="Ma J."/>
        </authorList>
    </citation>
    <scope>NUCLEOTIDE SEQUENCE [LARGE SCALE GENOMIC DNA]</scope>
    <source>
        <strain evidence="4">IBRC-M 10906</strain>
    </source>
</reference>
<organism evidence="3 4">
    <name type="scientific">Prauserella oleivorans</name>
    <dbReference type="NCBI Taxonomy" id="1478153"/>
    <lineage>
        <taxon>Bacteria</taxon>
        <taxon>Bacillati</taxon>
        <taxon>Actinomycetota</taxon>
        <taxon>Actinomycetes</taxon>
        <taxon>Pseudonocardiales</taxon>
        <taxon>Pseudonocardiaceae</taxon>
        <taxon>Prauserella</taxon>
    </lineage>
</organism>
<dbReference type="PRINTS" id="PR00081">
    <property type="entry name" value="GDHRDH"/>
</dbReference>
<comment type="caution">
    <text evidence="3">The sequence shown here is derived from an EMBL/GenBank/DDBJ whole genome shotgun (WGS) entry which is preliminary data.</text>
</comment>
<dbReference type="InterPro" id="IPR002347">
    <property type="entry name" value="SDR_fam"/>
</dbReference>
<evidence type="ECO:0000313" key="3">
    <source>
        <dbReference type="EMBL" id="MFD2798648.1"/>
    </source>
</evidence>
<evidence type="ECO:0000256" key="2">
    <source>
        <dbReference type="ARBA" id="ARBA00023002"/>
    </source>
</evidence>
<evidence type="ECO:0000313" key="4">
    <source>
        <dbReference type="Proteomes" id="UP001597478"/>
    </source>
</evidence>
<dbReference type="Proteomes" id="UP001597478">
    <property type="component" value="Unassembled WGS sequence"/>
</dbReference>
<dbReference type="SUPFAM" id="SSF51735">
    <property type="entry name" value="NAD(P)-binding Rossmann-fold domains"/>
    <property type="match status" value="1"/>
</dbReference>
<dbReference type="RefSeq" id="WP_377389683.1">
    <property type="nucleotide sequence ID" value="NZ_JBHSAN010000017.1"/>
</dbReference>
<dbReference type="Pfam" id="PF00106">
    <property type="entry name" value="adh_short"/>
    <property type="match status" value="1"/>
</dbReference>
<keyword evidence="2 3" id="KW-0560">Oxidoreductase</keyword>
<name>A0ABW5W462_9PSEU</name>
<proteinExistence type="inferred from homology"/>
<evidence type="ECO:0000256" key="1">
    <source>
        <dbReference type="ARBA" id="ARBA00006484"/>
    </source>
</evidence>
<dbReference type="EC" id="1.-.-.-" evidence="3"/>